<dbReference type="InterPro" id="IPR000600">
    <property type="entry name" value="ROK"/>
</dbReference>
<gene>
    <name evidence="2" type="ORF">GCM10011374_37160</name>
</gene>
<dbReference type="SUPFAM" id="SSF53067">
    <property type="entry name" value="Actin-like ATPase domain"/>
    <property type="match status" value="1"/>
</dbReference>
<dbReference type="PANTHER" id="PTHR18964:SF149">
    <property type="entry name" value="BIFUNCTIONAL UDP-N-ACETYLGLUCOSAMINE 2-EPIMERASE_N-ACETYLMANNOSAMINE KINASE"/>
    <property type="match status" value="1"/>
</dbReference>
<keyword evidence="3" id="KW-1185">Reference proteome</keyword>
<evidence type="ECO:0000313" key="2">
    <source>
        <dbReference type="EMBL" id="GGG69329.1"/>
    </source>
</evidence>
<dbReference type="PANTHER" id="PTHR18964">
    <property type="entry name" value="ROK (REPRESSOR, ORF, KINASE) FAMILY"/>
    <property type="match status" value="1"/>
</dbReference>
<dbReference type="InterPro" id="IPR036390">
    <property type="entry name" value="WH_DNA-bd_sf"/>
</dbReference>
<dbReference type="Pfam" id="PF00480">
    <property type="entry name" value="ROK"/>
    <property type="match status" value="1"/>
</dbReference>
<organism evidence="2 3">
    <name type="scientific">Kocuria dechangensis</name>
    <dbReference type="NCBI Taxonomy" id="1176249"/>
    <lineage>
        <taxon>Bacteria</taxon>
        <taxon>Bacillati</taxon>
        <taxon>Actinomycetota</taxon>
        <taxon>Actinomycetes</taxon>
        <taxon>Micrococcales</taxon>
        <taxon>Micrococcaceae</taxon>
        <taxon>Kocuria</taxon>
    </lineage>
</organism>
<proteinExistence type="inferred from homology"/>
<accession>A0A917LZK7</accession>
<dbReference type="AlphaFoldDB" id="A0A917LZK7"/>
<dbReference type="Gene3D" id="3.30.420.40">
    <property type="match status" value="2"/>
</dbReference>
<dbReference type="InterPro" id="IPR043129">
    <property type="entry name" value="ATPase_NBD"/>
</dbReference>
<protein>
    <submittedName>
        <fullName evidence="2">Transcriptional regulator</fullName>
    </submittedName>
</protein>
<evidence type="ECO:0000313" key="3">
    <source>
        <dbReference type="Proteomes" id="UP000638848"/>
    </source>
</evidence>
<dbReference type="Gene3D" id="1.10.10.10">
    <property type="entry name" value="Winged helix-like DNA-binding domain superfamily/Winged helix DNA-binding domain"/>
    <property type="match status" value="1"/>
</dbReference>
<dbReference type="Proteomes" id="UP000638848">
    <property type="component" value="Unassembled WGS sequence"/>
</dbReference>
<dbReference type="SUPFAM" id="SSF46785">
    <property type="entry name" value="Winged helix' DNA-binding domain"/>
    <property type="match status" value="1"/>
</dbReference>
<dbReference type="RefSeq" id="WP_229741963.1">
    <property type="nucleotide sequence ID" value="NZ_BMEQ01000034.1"/>
</dbReference>
<dbReference type="InterPro" id="IPR036388">
    <property type="entry name" value="WH-like_DNA-bd_sf"/>
</dbReference>
<sequence length="408" mass="42816">MERTGRSPQLLRRTNMSAVLAALRGAGTLTTSDLIAVTGLARATVIAVCDDLIRMGWVVEPEAQREGADSSVGRPARRFRFNDRAGCVVGLDVGVVKTTAVVADVTGTPLGRSTQRFDDEAPAGRRATVHRAVDRALEADGVSPATVLAVAVGVAAPVDRQGRISGRQSFWEAFDIGLDTDLEDRYGWPVLLANDANLAALAEHWQGVGAGVEDLAVMLSGERFGTGLIESGRLLRGSLGGAGEVGDLELVRGVGSPQGIATLCRIWGAEALAPGAPATMLRDLVQRPQDVGPEAVFRAAAAGDEVARSILDRIADRMARIIALLATFFNPRLLVIAGAVAEPAAVLVGPIRERLPRYTATPPEVAVSTLGEAVVSLGAVRMALDHVEQHALDLELHPRGGAERLTAP</sequence>
<reference evidence="2" key="1">
    <citation type="journal article" date="2014" name="Int. J. Syst. Evol. Microbiol.">
        <title>Complete genome sequence of Corynebacterium casei LMG S-19264T (=DSM 44701T), isolated from a smear-ripened cheese.</title>
        <authorList>
            <consortium name="US DOE Joint Genome Institute (JGI-PGF)"/>
            <person name="Walter F."/>
            <person name="Albersmeier A."/>
            <person name="Kalinowski J."/>
            <person name="Ruckert C."/>
        </authorList>
    </citation>
    <scope>NUCLEOTIDE SEQUENCE</scope>
    <source>
        <strain evidence="2">CGMCC 1.12187</strain>
    </source>
</reference>
<comment type="caution">
    <text evidence="2">The sequence shown here is derived from an EMBL/GenBank/DDBJ whole genome shotgun (WGS) entry which is preliminary data.</text>
</comment>
<reference evidence="2" key="2">
    <citation type="submission" date="2020-09" db="EMBL/GenBank/DDBJ databases">
        <authorList>
            <person name="Sun Q."/>
            <person name="Zhou Y."/>
        </authorList>
    </citation>
    <scope>NUCLEOTIDE SEQUENCE</scope>
    <source>
        <strain evidence="2">CGMCC 1.12187</strain>
    </source>
</reference>
<comment type="similarity">
    <text evidence="1">Belongs to the ROK (NagC/XylR) family.</text>
</comment>
<dbReference type="EMBL" id="BMEQ01000034">
    <property type="protein sequence ID" value="GGG69329.1"/>
    <property type="molecule type" value="Genomic_DNA"/>
</dbReference>
<evidence type="ECO:0000256" key="1">
    <source>
        <dbReference type="ARBA" id="ARBA00006479"/>
    </source>
</evidence>
<name>A0A917LZK7_9MICC</name>